<gene>
    <name evidence="4" type="ORF">T310_7613</name>
</gene>
<protein>
    <recommendedName>
        <fullName evidence="6">GPI anchored protein</fullName>
    </recommendedName>
</protein>
<keyword evidence="2" id="KW-0812">Transmembrane</keyword>
<evidence type="ECO:0000256" key="2">
    <source>
        <dbReference type="SAM" id="Phobius"/>
    </source>
</evidence>
<comment type="caution">
    <text evidence="4">The sequence shown here is derived from an EMBL/GenBank/DDBJ whole genome shotgun (WGS) entry which is preliminary data.</text>
</comment>
<keyword evidence="3" id="KW-0732">Signal</keyword>
<dbReference type="GeneID" id="25319884"/>
<dbReference type="EMBL" id="LASV01000455">
    <property type="protein sequence ID" value="KKA18446.1"/>
    <property type="molecule type" value="Genomic_DNA"/>
</dbReference>
<evidence type="ECO:0000313" key="4">
    <source>
        <dbReference type="EMBL" id="KKA18446.1"/>
    </source>
</evidence>
<feature type="region of interest" description="Disordered" evidence="1">
    <location>
        <begin position="290"/>
        <end position="310"/>
    </location>
</feature>
<name>A0A0F4YKP3_RASE3</name>
<evidence type="ECO:0008006" key="6">
    <source>
        <dbReference type="Google" id="ProtNLM"/>
    </source>
</evidence>
<dbReference type="STRING" id="1408163.A0A0F4YKP3"/>
<reference evidence="4 5" key="1">
    <citation type="submission" date="2015-04" db="EMBL/GenBank/DDBJ databases">
        <authorList>
            <person name="Heijne W.H."/>
            <person name="Fedorova N.D."/>
            <person name="Nierman W.C."/>
            <person name="Vollebregt A.W."/>
            <person name="Zhao Z."/>
            <person name="Wu L."/>
            <person name="Kumar M."/>
            <person name="Stam H."/>
            <person name="van den Berg M.A."/>
            <person name="Pel H.J."/>
        </authorList>
    </citation>
    <scope>NUCLEOTIDE SEQUENCE [LARGE SCALE GENOMIC DNA]</scope>
    <source>
        <strain evidence="4 5">CBS 393.64</strain>
    </source>
</reference>
<organism evidence="4 5">
    <name type="scientific">Rasamsonia emersonii (strain ATCC 16479 / CBS 393.64 / IMI 116815)</name>
    <dbReference type="NCBI Taxonomy" id="1408163"/>
    <lineage>
        <taxon>Eukaryota</taxon>
        <taxon>Fungi</taxon>
        <taxon>Dikarya</taxon>
        <taxon>Ascomycota</taxon>
        <taxon>Pezizomycotina</taxon>
        <taxon>Eurotiomycetes</taxon>
        <taxon>Eurotiomycetidae</taxon>
        <taxon>Eurotiales</taxon>
        <taxon>Trichocomaceae</taxon>
        <taxon>Rasamsonia</taxon>
    </lineage>
</organism>
<evidence type="ECO:0000313" key="5">
    <source>
        <dbReference type="Proteomes" id="UP000053958"/>
    </source>
</evidence>
<sequence>MIPLLPPVRLSLLLPLLLLLSSTTQLAFAQTTTQFNCTFPNGQVAENYEPCNPDQAETSCCLRGEACLSSGLCYGALGLVYRGGCSGGCFSAACPRYCVDSIEGHANFLTCGSDTSWWCGNGNSCTTDDGTIVTNLRPGNVIRIAGSDSLSTAVTTTSTTTVIATATGAAAAAAAAAAEQATSSCPDPNAGSGTDSNNNNHNNNTTIVGAAVGGSLGGAACICGMLAVFIRERKKRKEIETQMLQQQQQLQQQLAQAQAQVWAYNKPPGYPAEAGGQPYVVQPSELDTQPLHELGGRKSSLRGSMRGSYI</sequence>
<accession>A0A0F4YKP3</accession>
<evidence type="ECO:0000256" key="1">
    <source>
        <dbReference type="SAM" id="MobiDB-lite"/>
    </source>
</evidence>
<keyword evidence="2" id="KW-1133">Transmembrane helix</keyword>
<dbReference type="RefSeq" id="XP_013325058.1">
    <property type="nucleotide sequence ID" value="XM_013469604.1"/>
</dbReference>
<evidence type="ECO:0000256" key="3">
    <source>
        <dbReference type="SAM" id="SignalP"/>
    </source>
</evidence>
<dbReference type="OrthoDB" id="5215637at2759"/>
<keyword evidence="2" id="KW-0472">Membrane</keyword>
<keyword evidence="5" id="KW-1185">Reference proteome</keyword>
<dbReference type="Proteomes" id="UP000053958">
    <property type="component" value="Unassembled WGS sequence"/>
</dbReference>
<feature type="signal peptide" evidence="3">
    <location>
        <begin position="1"/>
        <end position="29"/>
    </location>
</feature>
<proteinExistence type="predicted"/>
<dbReference type="AlphaFoldDB" id="A0A0F4YKP3"/>
<feature type="transmembrane region" description="Helical" evidence="2">
    <location>
        <begin position="207"/>
        <end position="230"/>
    </location>
</feature>
<feature type="chain" id="PRO_5002481761" description="GPI anchored protein" evidence="3">
    <location>
        <begin position="30"/>
        <end position="310"/>
    </location>
</feature>